<dbReference type="EMBL" id="CP089280">
    <property type="protein sequence ID" value="USP81356.1"/>
    <property type="molecule type" value="Genomic_DNA"/>
</dbReference>
<proteinExistence type="predicted"/>
<dbReference type="Proteomes" id="UP001056012">
    <property type="component" value="Chromosome 7"/>
</dbReference>
<gene>
    <name evidence="1" type="ORF">yc1106_08630</name>
</gene>
<dbReference type="OrthoDB" id="5372935at2759"/>
<evidence type="ECO:0000313" key="1">
    <source>
        <dbReference type="EMBL" id="USP81356.1"/>
    </source>
</evidence>
<name>A0A9Q8ZDM9_CURCL</name>
<keyword evidence="2" id="KW-1185">Reference proteome</keyword>
<dbReference type="VEuPathDB" id="FungiDB:yc1106_08630"/>
<protein>
    <submittedName>
        <fullName evidence="1">Uncharacterized protein</fullName>
    </submittedName>
</protein>
<reference evidence="1" key="1">
    <citation type="submission" date="2021-12" db="EMBL/GenBank/DDBJ databases">
        <title>Curvularia clavata genome.</title>
        <authorList>
            <person name="Cao Y."/>
        </authorList>
    </citation>
    <scope>NUCLEOTIDE SEQUENCE</scope>
    <source>
        <strain evidence="1">Yc1106</strain>
    </source>
</reference>
<evidence type="ECO:0000313" key="2">
    <source>
        <dbReference type="Proteomes" id="UP001056012"/>
    </source>
</evidence>
<dbReference type="AlphaFoldDB" id="A0A9Q8ZDM9"/>
<organism evidence="1 2">
    <name type="scientific">Curvularia clavata</name>
    <dbReference type="NCBI Taxonomy" id="95742"/>
    <lineage>
        <taxon>Eukaryota</taxon>
        <taxon>Fungi</taxon>
        <taxon>Dikarya</taxon>
        <taxon>Ascomycota</taxon>
        <taxon>Pezizomycotina</taxon>
        <taxon>Dothideomycetes</taxon>
        <taxon>Pleosporomycetidae</taxon>
        <taxon>Pleosporales</taxon>
        <taxon>Pleosporineae</taxon>
        <taxon>Pleosporaceae</taxon>
        <taxon>Curvularia</taxon>
    </lineage>
</organism>
<sequence>MFTKWEHIVRDAWTLKAHFPHLDKFEARSRMLKERMGSAFFAEQDDYHNLNELERRQRGEQVAARVASWLDSELGETKPVPPWWLRITFGDEMEANDSDMKFLRFQHEVLKQAHLLLTKKRKLRHEEGEASGRIWLEACSMKRKRGRTGWYDDVDTAHVPPTALY</sequence>
<accession>A0A9Q8ZDM9</accession>